<dbReference type="InterPro" id="IPR024006">
    <property type="entry name" value="Alt_signal_exp_actinobact"/>
</dbReference>
<comment type="caution">
    <text evidence="2">The sequence shown here is derived from an EMBL/GenBank/DDBJ whole genome shotgun (WGS) entry which is preliminary data.</text>
</comment>
<keyword evidence="1" id="KW-0732">Signal</keyword>
<name>A0ABW4P950_9NOCA</name>
<reference evidence="3" key="1">
    <citation type="journal article" date="2019" name="Int. J. Syst. Evol. Microbiol.">
        <title>The Global Catalogue of Microorganisms (GCM) 10K type strain sequencing project: providing services to taxonomists for standard genome sequencing and annotation.</title>
        <authorList>
            <consortium name="The Broad Institute Genomics Platform"/>
            <consortium name="The Broad Institute Genome Sequencing Center for Infectious Disease"/>
            <person name="Wu L."/>
            <person name="Ma J."/>
        </authorList>
    </citation>
    <scope>NUCLEOTIDE SEQUENCE [LARGE SCALE GENOMIC DNA]</scope>
    <source>
        <strain evidence="3">DT72</strain>
    </source>
</reference>
<feature type="chain" id="PRO_5045890460" evidence="1">
    <location>
        <begin position="27"/>
        <end position="168"/>
    </location>
</feature>
<proteinExistence type="predicted"/>
<dbReference type="InterPro" id="IPR023833">
    <property type="entry name" value="Signal_pept_SipW-depend-type"/>
</dbReference>
<evidence type="ECO:0000256" key="1">
    <source>
        <dbReference type="SAM" id="SignalP"/>
    </source>
</evidence>
<dbReference type="EMBL" id="JBHUFB010000019">
    <property type="protein sequence ID" value="MFD1814526.1"/>
    <property type="molecule type" value="Genomic_DNA"/>
</dbReference>
<dbReference type="Proteomes" id="UP001597286">
    <property type="component" value="Unassembled WGS sequence"/>
</dbReference>
<protein>
    <submittedName>
        <fullName evidence="2">Alternate-type signal peptide domain-containing protein</fullName>
    </submittedName>
</protein>
<gene>
    <name evidence="2" type="ORF">ACFSJG_20110</name>
</gene>
<dbReference type="RefSeq" id="WP_378487009.1">
    <property type="nucleotide sequence ID" value="NZ_JBHUFB010000019.1"/>
</dbReference>
<dbReference type="NCBIfam" id="TIGR04088">
    <property type="entry name" value="cognate_SipW"/>
    <property type="match status" value="1"/>
</dbReference>
<keyword evidence="3" id="KW-1185">Reference proteome</keyword>
<sequence length="168" mass="16616">MNKQTKGAIAAGAAALLLAGGAGTMAAWNASENVAGGAINSGKLTLTQEGSTGWTVNGQAVADIASYLAVPGDEIVYNAAFKIGAAGDNLEAVLDVDEGSISGDLAAALDPAVAVTLNGAPLAGGVVTDANDGQVVQAQVTFNFDATGTDFQNVDADLSEFTVTLTQQ</sequence>
<organism evidence="2 3">
    <name type="scientific">Rhodococcus gannanensis</name>
    <dbReference type="NCBI Taxonomy" id="1960308"/>
    <lineage>
        <taxon>Bacteria</taxon>
        <taxon>Bacillati</taxon>
        <taxon>Actinomycetota</taxon>
        <taxon>Actinomycetes</taxon>
        <taxon>Mycobacteriales</taxon>
        <taxon>Nocardiaceae</taxon>
        <taxon>Rhodococcus</taxon>
    </lineage>
</organism>
<evidence type="ECO:0000313" key="3">
    <source>
        <dbReference type="Proteomes" id="UP001597286"/>
    </source>
</evidence>
<feature type="signal peptide" evidence="1">
    <location>
        <begin position="1"/>
        <end position="26"/>
    </location>
</feature>
<accession>A0ABW4P950</accession>
<evidence type="ECO:0000313" key="2">
    <source>
        <dbReference type="EMBL" id="MFD1814526.1"/>
    </source>
</evidence>
<dbReference type="NCBIfam" id="TIGR04089">
    <property type="entry name" value="exp_by_SipW_III"/>
    <property type="match status" value="1"/>
</dbReference>